<proteinExistence type="predicted"/>
<dbReference type="Proteomes" id="UP000004416">
    <property type="component" value="Unassembled WGS sequence"/>
</dbReference>
<evidence type="ECO:0000313" key="1">
    <source>
        <dbReference type="EMBL" id="EHL07157.1"/>
    </source>
</evidence>
<accession>G9XMI1</accession>
<dbReference type="RefSeq" id="WP_005811766.1">
    <property type="nucleotide sequence ID" value="NZ_JH414464.1"/>
</dbReference>
<protein>
    <submittedName>
        <fullName evidence="1">Uncharacterized protein</fullName>
    </submittedName>
</protein>
<name>G9XMI1_DESHA</name>
<evidence type="ECO:0000313" key="2">
    <source>
        <dbReference type="Proteomes" id="UP000004416"/>
    </source>
</evidence>
<reference evidence="1 2" key="1">
    <citation type="submission" date="2011-08" db="EMBL/GenBank/DDBJ databases">
        <authorList>
            <person name="Weinstock G."/>
            <person name="Sodergren E."/>
            <person name="Clifton S."/>
            <person name="Fulton L."/>
            <person name="Fulton B."/>
            <person name="Courtney L."/>
            <person name="Fronick C."/>
            <person name="Harrison M."/>
            <person name="Strong C."/>
            <person name="Farmer C."/>
            <person name="Delahaunty K."/>
            <person name="Markovic C."/>
            <person name="Hall O."/>
            <person name="Minx P."/>
            <person name="Tomlinson C."/>
            <person name="Mitreva M."/>
            <person name="Hou S."/>
            <person name="Chen J."/>
            <person name="Wollam A."/>
            <person name="Pepin K.H."/>
            <person name="Johnson M."/>
            <person name="Bhonagiri V."/>
            <person name="Zhang X."/>
            <person name="Suruliraj S."/>
            <person name="Warren W."/>
            <person name="Chinwalla A."/>
            <person name="Mardis E.R."/>
            <person name="Wilson R.K."/>
        </authorList>
    </citation>
    <scope>NUCLEOTIDE SEQUENCE [LARGE SCALE GENOMIC DNA]</scope>
    <source>
        <strain evidence="1 2">DP7</strain>
    </source>
</reference>
<sequence>MTMRAQFTLTPSESKRLIAKGVKALPILRKALQNHTVILAGGTTNGFLVEELLNETLEEKTRYTVGLIADGKTGESKEEQRIPPFIIAKGKALDRSVHWKDYLPQLEPGDVFIKGGNALDSTGLAAVLVSNSMAGTIGAALGPLYARGVRLVVPIGLEKLIPDVREAVEFMASAPADTALGAKTGLVPMLGATVVTEITALETLYQVTAKCIGAGGVAGSEGAVTLVIEGEAAEVESALSLIQSCKGEPPVR</sequence>
<dbReference type="EMBL" id="AFZX01000049">
    <property type="protein sequence ID" value="EHL07157.1"/>
    <property type="molecule type" value="Genomic_DNA"/>
</dbReference>
<gene>
    <name evidence="1" type="ORF">HMPREF0322_02168</name>
</gene>
<dbReference type="HOGENOM" id="CLU_087835_0_0_9"/>
<dbReference type="AlphaFoldDB" id="G9XMI1"/>
<organism evidence="1 2">
    <name type="scientific">Desulfitobacterium hafniense DP7</name>
    <dbReference type="NCBI Taxonomy" id="537010"/>
    <lineage>
        <taxon>Bacteria</taxon>
        <taxon>Bacillati</taxon>
        <taxon>Bacillota</taxon>
        <taxon>Clostridia</taxon>
        <taxon>Eubacteriales</taxon>
        <taxon>Desulfitobacteriaceae</taxon>
        <taxon>Desulfitobacterium</taxon>
    </lineage>
</organism>
<comment type="caution">
    <text evidence="1">The sequence shown here is derived from an EMBL/GenBank/DDBJ whole genome shotgun (WGS) entry which is preliminary data.</text>
</comment>
<dbReference type="PATRIC" id="fig|537010.4.peg.2037"/>